<sequence length="115" mass="12498">MSIKANEQEINQRIQGLVKFAKSVLHLPFPELDLVNPSFTVLAKTCDLIAALLRANAQGGQAETAEEVAGYMRDIATAIVDRDDKAVIDSMCILDQFLESNQVTHLGSASIKAIK</sequence>
<protein>
    <submittedName>
        <fullName evidence="1">Uncharacterized protein</fullName>
    </submittedName>
</protein>
<evidence type="ECO:0000313" key="1">
    <source>
        <dbReference type="EMBL" id="MCK6265195.1"/>
    </source>
</evidence>
<gene>
    <name evidence="1" type="ORF">KP803_18110</name>
</gene>
<dbReference type="RefSeq" id="WP_248010276.1">
    <property type="nucleotide sequence ID" value="NZ_JAJHVV010000013.1"/>
</dbReference>
<dbReference type="Proteomes" id="UP001139559">
    <property type="component" value="Unassembled WGS sequence"/>
</dbReference>
<reference evidence="1" key="1">
    <citation type="submission" date="2021-11" db="EMBL/GenBank/DDBJ databases">
        <title>Vibrio ZSDE26 sp. nov. and Vibrio ZSDZ34 sp. nov., isolated from coastal seawater in Qingdao.</title>
        <authorList>
            <person name="Zhang P."/>
        </authorList>
    </citation>
    <scope>NUCLEOTIDE SEQUENCE</scope>
    <source>
        <strain evidence="1">ZSDE26</strain>
    </source>
</reference>
<proteinExistence type="predicted"/>
<comment type="caution">
    <text evidence="1">The sequence shown here is derived from an EMBL/GenBank/DDBJ whole genome shotgun (WGS) entry which is preliminary data.</text>
</comment>
<dbReference type="EMBL" id="JAJHVV010000013">
    <property type="protein sequence ID" value="MCK6265195.1"/>
    <property type="molecule type" value="Genomic_DNA"/>
</dbReference>
<evidence type="ECO:0000313" key="2">
    <source>
        <dbReference type="Proteomes" id="UP001139559"/>
    </source>
</evidence>
<organism evidence="1 2">
    <name type="scientific">Vibrio amylolyticus</name>
    <dbReference type="NCBI Taxonomy" id="2847292"/>
    <lineage>
        <taxon>Bacteria</taxon>
        <taxon>Pseudomonadati</taxon>
        <taxon>Pseudomonadota</taxon>
        <taxon>Gammaproteobacteria</taxon>
        <taxon>Vibrionales</taxon>
        <taxon>Vibrionaceae</taxon>
        <taxon>Vibrio</taxon>
    </lineage>
</organism>
<keyword evidence="2" id="KW-1185">Reference proteome</keyword>
<accession>A0A9X1XQD1</accession>
<name>A0A9X1XQD1_9VIBR</name>
<dbReference type="AlphaFoldDB" id="A0A9X1XQD1"/>